<accession>A0AAV1VBJ0</accession>
<dbReference type="InterPro" id="IPR043502">
    <property type="entry name" value="DNA/RNA_pol_sf"/>
</dbReference>
<dbReference type="SUPFAM" id="SSF56672">
    <property type="entry name" value="DNA/RNA polymerases"/>
    <property type="match status" value="1"/>
</dbReference>
<protein>
    <recommendedName>
        <fullName evidence="2">Reverse transcriptase Ty1/copia-type domain-containing protein</fullName>
    </recommendedName>
</protein>
<dbReference type="Proteomes" id="UP001162060">
    <property type="component" value="Unassembled WGS sequence"/>
</dbReference>
<proteinExistence type="predicted"/>
<reference evidence="3" key="1">
    <citation type="submission" date="2024-01" db="EMBL/GenBank/DDBJ databases">
        <authorList>
            <person name="Webb A."/>
        </authorList>
    </citation>
    <scope>NUCLEOTIDE SEQUENCE</scope>
    <source>
        <strain evidence="3">Pm1</strain>
    </source>
</reference>
<evidence type="ECO:0000313" key="3">
    <source>
        <dbReference type="EMBL" id="CAK7944314.1"/>
    </source>
</evidence>
<gene>
    <name evidence="3" type="ORF">PM001_LOCUS29464</name>
</gene>
<evidence type="ECO:0000256" key="1">
    <source>
        <dbReference type="SAM" id="MobiDB-lite"/>
    </source>
</evidence>
<organism evidence="3 4">
    <name type="scientific">Peronospora matthiolae</name>
    <dbReference type="NCBI Taxonomy" id="2874970"/>
    <lineage>
        <taxon>Eukaryota</taxon>
        <taxon>Sar</taxon>
        <taxon>Stramenopiles</taxon>
        <taxon>Oomycota</taxon>
        <taxon>Peronosporomycetes</taxon>
        <taxon>Peronosporales</taxon>
        <taxon>Peronosporaceae</taxon>
        <taxon>Peronospora</taxon>
    </lineage>
</organism>
<feature type="compositionally biased region" description="Basic and acidic residues" evidence="1">
    <location>
        <begin position="73"/>
        <end position="82"/>
    </location>
</feature>
<feature type="region of interest" description="Disordered" evidence="1">
    <location>
        <begin position="67"/>
        <end position="102"/>
    </location>
</feature>
<dbReference type="PANTHER" id="PTHR11439">
    <property type="entry name" value="GAG-POL-RELATED RETROTRANSPOSON"/>
    <property type="match status" value="1"/>
</dbReference>
<feature type="compositionally biased region" description="Polar residues" evidence="1">
    <location>
        <begin position="84"/>
        <end position="94"/>
    </location>
</feature>
<dbReference type="AlphaFoldDB" id="A0AAV1VBJ0"/>
<comment type="caution">
    <text evidence="3">The sequence shown here is derived from an EMBL/GenBank/DDBJ whole genome shotgun (WGS) entry which is preliminary data.</text>
</comment>
<dbReference type="EMBL" id="CAKLBY020000307">
    <property type="protein sequence ID" value="CAK7944314.1"/>
    <property type="molecule type" value="Genomic_DNA"/>
</dbReference>
<evidence type="ECO:0000259" key="2">
    <source>
        <dbReference type="Pfam" id="PF07727"/>
    </source>
</evidence>
<dbReference type="Pfam" id="PF07727">
    <property type="entry name" value="RVT_2"/>
    <property type="match status" value="2"/>
</dbReference>
<dbReference type="InterPro" id="IPR013103">
    <property type="entry name" value="RVT_2"/>
</dbReference>
<feature type="domain" description="Reverse transcriptase Ty1/copia-type" evidence="2">
    <location>
        <begin position="332"/>
        <end position="397"/>
    </location>
</feature>
<dbReference type="PANTHER" id="PTHR11439:SF467">
    <property type="entry name" value="INTEGRASE CATALYTIC DOMAIN-CONTAINING PROTEIN"/>
    <property type="match status" value="1"/>
</dbReference>
<sequence length="490" mass="56017">MRMWLRRRGEADDSGVRCFFLGYAKDQKADTRVFDVIEEEESVEASLPDAEDTAAPVTEEELRTPLLRAQNSSHHEPSDRPSDTIPTRASSTPGRNGEEEWMVRPVRRKRGVVRYEQEFPNHRHGQFNLDDYEGDFDSFYCFSAEEDGEQASSYQEVMKSSFKEQWLQAMKSEMKSLEEHSTWKLVDMPSGKKAVGCKWVFKIKRDPSGEIIKFKARLVAKGFTQRPGIDYNETFAPVARKESINTVLAIAAAEDLEAENVDVDTVFLYGEVEEEIYMDQPDGFEDEGSPTKKCLLQKALYGTKQAARQWNNKLSQHLVDQGFKSSQRTHEEHIASIKNSLMEYFSIKDLGDLKYCLGIEIHRKREDGMIKMNQKAYIKRLSEKFGVENCKDVHTPADSNSKLIKLGQEEAFVPKYPYRELVGALMYIATCTRPDIAHAVGEVAKFCERYDKSHWTAAKRILKYLKTTQDLSIVFSGINKAELIGFADAN</sequence>
<evidence type="ECO:0000313" key="4">
    <source>
        <dbReference type="Proteomes" id="UP001162060"/>
    </source>
</evidence>
<name>A0AAV1VBJ0_9STRA</name>
<feature type="domain" description="Reverse transcriptase Ty1/copia-type" evidence="2">
    <location>
        <begin position="181"/>
        <end position="328"/>
    </location>
</feature>